<dbReference type="EnsemblMetazoa" id="GAUT020908-RA">
    <property type="protein sequence ID" value="GAUT020908-PA"/>
    <property type="gene ID" value="GAUT020908"/>
</dbReference>
<name>A0A1A9UZL3_GLOAU</name>
<sequence length="259" mass="28402">MVTYWSHTSASGQTGGDLVSDQPREISSFKILTPPSRFDCLLKLFSCPEGALVKEFLPRKTKTPSIRLKSSDLEDVRSDGVYKNGGGVLIAVKRMLPAVLVTFAEPVTVQFVGVMLKPNNISLLVTVSYTPSLADIYLFTTDVILILASSPSSQRKPTSAACYPNAVVILYSQLSQARCEETSNDANYLRANLHDLHPERVSLFSGVMQKTEASSESASFCQQLNSAKYLPGYRKSLQPETLRGRPFSSRISPGLYPVL</sequence>
<dbReference type="VEuPathDB" id="VectorBase:GAUT020908"/>
<dbReference type="AlphaFoldDB" id="A0A1A9UZL3"/>
<organism evidence="1 2">
    <name type="scientific">Glossina austeni</name>
    <name type="common">Savannah tsetse fly</name>
    <dbReference type="NCBI Taxonomy" id="7395"/>
    <lineage>
        <taxon>Eukaryota</taxon>
        <taxon>Metazoa</taxon>
        <taxon>Ecdysozoa</taxon>
        <taxon>Arthropoda</taxon>
        <taxon>Hexapoda</taxon>
        <taxon>Insecta</taxon>
        <taxon>Pterygota</taxon>
        <taxon>Neoptera</taxon>
        <taxon>Endopterygota</taxon>
        <taxon>Diptera</taxon>
        <taxon>Brachycera</taxon>
        <taxon>Muscomorpha</taxon>
        <taxon>Hippoboscoidea</taxon>
        <taxon>Glossinidae</taxon>
        <taxon>Glossina</taxon>
    </lineage>
</organism>
<accession>A0A1A9UZL3</accession>
<keyword evidence="2" id="KW-1185">Reference proteome</keyword>
<evidence type="ECO:0000313" key="1">
    <source>
        <dbReference type="EnsemblMetazoa" id="GAUT020908-PA"/>
    </source>
</evidence>
<protein>
    <submittedName>
        <fullName evidence="1">Uncharacterized protein</fullName>
    </submittedName>
</protein>
<proteinExistence type="predicted"/>
<evidence type="ECO:0000313" key="2">
    <source>
        <dbReference type="Proteomes" id="UP000078200"/>
    </source>
</evidence>
<dbReference type="Proteomes" id="UP000078200">
    <property type="component" value="Unassembled WGS sequence"/>
</dbReference>
<reference evidence="1" key="1">
    <citation type="submission" date="2020-05" db="UniProtKB">
        <authorList>
            <consortium name="EnsemblMetazoa"/>
        </authorList>
    </citation>
    <scope>IDENTIFICATION</scope>
    <source>
        <strain evidence="1">TTRI</strain>
    </source>
</reference>